<organism evidence="1">
    <name type="scientific">Hexamita inflata</name>
    <dbReference type="NCBI Taxonomy" id="28002"/>
    <lineage>
        <taxon>Eukaryota</taxon>
        <taxon>Metamonada</taxon>
        <taxon>Diplomonadida</taxon>
        <taxon>Hexamitidae</taxon>
        <taxon>Hexamitinae</taxon>
        <taxon>Hexamita</taxon>
    </lineage>
</organism>
<keyword evidence="1" id="KW-0675">Receptor</keyword>
<reference evidence="1" key="1">
    <citation type="submission" date="2023-06" db="EMBL/GenBank/DDBJ databases">
        <authorList>
            <person name="Kurt Z."/>
        </authorList>
    </citation>
    <scope>NUCLEOTIDE SEQUENCE</scope>
</reference>
<dbReference type="EMBL" id="CATOUU010000022">
    <property type="protein sequence ID" value="CAI9913278.1"/>
    <property type="molecule type" value="Genomic_DNA"/>
</dbReference>
<sequence>MKSSKIQLNLYQVNQFAVFGFNSNYQQLEESQIYVKINYSILTGALLCLECDILVKHSELQFIANGLQLSALIIKSKDIIQLEKVNISYRFSCNSSSGIANQILKNIIQFSVNNVILTGYNDIVSSLNGYYCSKVDVDINIQLSQMQVCVDMATQRIGQTQKQIITSSVELQQCNLVCTDNQYYFYGLCQEIIQFSVLLSNDTVVCDHPFEFDNFSETCVCMFGYYLNDSVCVHVVSELSEITANMQQLDSKLQAQIISSQIEMKQLIYNLEVGIQTTVSNISELIQSSYTNLQLDILNVNDTLHEQFNNLKTNVTQQFKLSSDQNTLTQSIINNFRGETSNELTKINAQINNNQLNIKNNFSDLKQQTSDNFSVIHTIMNNNQLNIQNNFILINSQIQYLNSSMKTSMDTNFDQIDTAFVQLTTDISSTNTSVNTLSTNMNSKLSSMTTLINDNQLNIAQISSQIKNLNATMKTNFDQVIADTNTNIKNNFTQTNQKIDSVNTQINTVVTNNQFQTQIDLLKQQIQSISVSISQSMTNDQLKKYLDVYSFLDIILRIIMHPVWIVLDADHERHWDICGLIVRENTPITRVIVRINQFPSITTNNRYLTTLCQFLLLQTSHFQLDLRYKIRKYSFQIKLCLCAALNANIIFKEGIRRLLNVLNLDKFVKLNL</sequence>
<name>A0AA86N5R2_9EUKA</name>
<keyword evidence="3" id="KW-1185">Reference proteome</keyword>
<evidence type="ECO:0000313" key="2">
    <source>
        <dbReference type="EMBL" id="CAL6067872.1"/>
    </source>
</evidence>
<dbReference type="InterPro" id="IPR009030">
    <property type="entry name" value="Growth_fac_rcpt_cys_sf"/>
</dbReference>
<accession>A0AA86N5R2</accession>
<gene>
    <name evidence="2" type="ORF">HINF_LOCUS53231</name>
    <name evidence="1" type="ORF">HINF_LOCUS923</name>
</gene>
<dbReference type="EMBL" id="CAXDID020000270">
    <property type="protein sequence ID" value="CAL6067872.1"/>
    <property type="molecule type" value="Genomic_DNA"/>
</dbReference>
<comment type="caution">
    <text evidence="1">The sequence shown here is derived from an EMBL/GenBank/DDBJ whole genome shotgun (WGS) entry which is preliminary data.</text>
</comment>
<protein>
    <submittedName>
        <fullName evidence="1">Growth factor receptor cysteine-rich domain superfamily</fullName>
    </submittedName>
    <submittedName>
        <fullName evidence="2">Growth_factor receptor cysteine-rich domain superfamily</fullName>
    </submittedName>
</protein>
<dbReference type="Proteomes" id="UP001642409">
    <property type="component" value="Unassembled WGS sequence"/>
</dbReference>
<dbReference type="SUPFAM" id="SSF57184">
    <property type="entry name" value="Growth factor receptor domain"/>
    <property type="match status" value="1"/>
</dbReference>
<dbReference type="AlphaFoldDB" id="A0AA86N5R2"/>
<reference evidence="2 3" key="2">
    <citation type="submission" date="2024-07" db="EMBL/GenBank/DDBJ databases">
        <authorList>
            <person name="Akdeniz Z."/>
        </authorList>
    </citation>
    <scope>NUCLEOTIDE SEQUENCE [LARGE SCALE GENOMIC DNA]</scope>
</reference>
<proteinExistence type="predicted"/>
<evidence type="ECO:0000313" key="1">
    <source>
        <dbReference type="EMBL" id="CAI9913278.1"/>
    </source>
</evidence>
<evidence type="ECO:0000313" key="3">
    <source>
        <dbReference type="Proteomes" id="UP001642409"/>
    </source>
</evidence>